<reference evidence="1" key="2">
    <citation type="journal article" date="2017" name="Nat. Commun.">
        <title>Single-virus genomics reveals hidden cosmopolitan and abundant viruses.</title>
        <authorList>
            <person name="Martinez-Hernandez F."/>
            <person name="Fornas O."/>
            <person name="Lluesma Gomez M."/>
            <person name="Bolduc B."/>
            <person name="de la Cruz Pena M.J."/>
            <person name="Martinez J.M."/>
            <person name="Anton J."/>
            <person name="Gasol J.M."/>
            <person name="Rosselli R."/>
            <person name="Rodriguez-Valera F."/>
            <person name="Sullivan M.B."/>
            <person name="Acinas S.G."/>
            <person name="Martinez-Garcia M."/>
        </authorList>
    </citation>
    <scope>NUCLEOTIDE SEQUENCE</scope>
</reference>
<organism evidence="1">
    <name type="scientific">uncultured virus</name>
    <dbReference type="NCBI Taxonomy" id="340016"/>
    <lineage>
        <taxon>Viruses</taxon>
        <taxon>environmental samples</taxon>
    </lineage>
</organism>
<accession>A0A218MM07</accession>
<protein>
    <submittedName>
        <fullName evidence="1">Uncharacterized protein</fullName>
    </submittedName>
</protein>
<evidence type="ECO:0000313" key="1">
    <source>
        <dbReference type="EMBL" id="ASF00322.1"/>
    </source>
</evidence>
<proteinExistence type="predicted"/>
<dbReference type="EMBL" id="KY052827">
    <property type="protein sequence ID" value="ASF00322.1"/>
    <property type="molecule type" value="Genomic_DNA"/>
</dbReference>
<name>A0A218MM07_9VIRU</name>
<reference evidence="1" key="1">
    <citation type="submission" date="2016-10" db="EMBL/GenBank/DDBJ databases">
        <authorList>
            <person name="Varghese N."/>
        </authorList>
    </citation>
    <scope>NUCLEOTIDE SEQUENCE</scope>
</reference>
<sequence>MTLKRDLVKYVRDKAKSKFKKESACYICGSDHKLDFHHYYGLTELLDKWIKDNKYEIHNEDDILNLREKFIEEFEDEIYNQTVTLCHVHHLRLHSIYGKRPQLITAEKQQRWVSKQRDKYGMV</sequence>